<sequence>MREGVKAVVEEVPKGEMTAPLAAGYRERTPSHRRERNGPYTREPIRPVGK</sequence>
<evidence type="ECO:0000313" key="2">
    <source>
        <dbReference type="EMBL" id="HEO42120.1"/>
    </source>
</evidence>
<dbReference type="EMBL" id="DSHZ01000220">
    <property type="protein sequence ID" value="HEO42120.1"/>
    <property type="molecule type" value="Genomic_DNA"/>
</dbReference>
<comment type="caution">
    <text evidence="2">The sequence shown here is derived from an EMBL/GenBank/DDBJ whole genome shotgun (WGS) entry which is preliminary data.</text>
</comment>
<reference evidence="2" key="1">
    <citation type="journal article" date="2020" name="mSystems">
        <title>Genome- and Community-Level Interaction Insights into Carbon Utilization and Element Cycling Functions of Hydrothermarchaeota in Hydrothermal Sediment.</title>
        <authorList>
            <person name="Zhou Z."/>
            <person name="Liu Y."/>
            <person name="Xu W."/>
            <person name="Pan J."/>
            <person name="Luo Z.H."/>
            <person name="Li M."/>
        </authorList>
    </citation>
    <scope>NUCLEOTIDE SEQUENCE [LARGE SCALE GENOMIC DNA]</scope>
    <source>
        <strain evidence="2">SpSt-189</strain>
    </source>
</reference>
<name>A0A831UGK3_9DEIN</name>
<feature type="region of interest" description="Disordered" evidence="1">
    <location>
        <begin position="19"/>
        <end position="50"/>
    </location>
</feature>
<protein>
    <submittedName>
        <fullName evidence="2">Uncharacterized protein</fullName>
    </submittedName>
</protein>
<accession>A0A831UGK3</accession>
<proteinExistence type="predicted"/>
<dbReference type="AlphaFoldDB" id="A0A831UGK3"/>
<evidence type="ECO:0000256" key="1">
    <source>
        <dbReference type="SAM" id="MobiDB-lite"/>
    </source>
</evidence>
<gene>
    <name evidence="2" type="ORF">ENP09_04415</name>
</gene>
<organism evidence="2">
    <name type="scientific">Thermus islandicus</name>
    <dbReference type="NCBI Taxonomy" id="540988"/>
    <lineage>
        <taxon>Bacteria</taxon>
        <taxon>Thermotogati</taxon>
        <taxon>Deinococcota</taxon>
        <taxon>Deinococci</taxon>
        <taxon>Thermales</taxon>
        <taxon>Thermaceae</taxon>
        <taxon>Thermus</taxon>
    </lineage>
</organism>